<reference evidence="2" key="1">
    <citation type="submission" date="2014-09" db="EMBL/GenBank/DDBJ databases">
        <authorList>
            <person name="Magalhaes I.L.F."/>
            <person name="Oliveira U."/>
            <person name="Santos F.R."/>
            <person name="Vidigal T.H.D.A."/>
            <person name="Brescovit A.D."/>
            <person name="Santos A.J."/>
        </authorList>
    </citation>
    <scope>NUCLEOTIDE SEQUENCE</scope>
    <source>
        <tissue evidence="2">Shoot tissue taken approximately 20 cm above the soil surface</tissue>
    </source>
</reference>
<name>A0A0A8ZVL1_ARUDO</name>
<feature type="transmembrane region" description="Helical" evidence="1">
    <location>
        <begin position="6"/>
        <end position="26"/>
    </location>
</feature>
<reference evidence="2" key="2">
    <citation type="journal article" date="2015" name="Data Brief">
        <title>Shoot transcriptome of the giant reed, Arundo donax.</title>
        <authorList>
            <person name="Barrero R.A."/>
            <person name="Guerrero F.D."/>
            <person name="Moolhuijzen P."/>
            <person name="Goolsby J.A."/>
            <person name="Tidwell J."/>
            <person name="Bellgard S.E."/>
            <person name="Bellgard M.I."/>
        </authorList>
    </citation>
    <scope>NUCLEOTIDE SEQUENCE</scope>
    <source>
        <tissue evidence="2">Shoot tissue taken approximately 20 cm above the soil surface</tissue>
    </source>
</reference>
<organism evidence="2">
    <name type="scientific">Arundo donax</name>
    <name type="common">Giant reed</name>
    <name type="synonym">Donax arundinaceus</name>
    <dbReference type="NCBI Taxonomy" id="35708"/>
    <lineage>
        <taxon>Eukaryota</taxon>
        <taxon>Viridiplantae</taxon>
        <taxon>Streptophyta</taxon>
        <taxon>Embryophyta</taxon>
        <taxon>Tracheophyta</taxon>
        <taxon>Spermatophyta</taxon>
        <taxon>Magnoliopsida</taxon>
        <taxon>Liliopsida</taxon>
        <taxon>Poales</taxon>
        <taxon>Poaceae</taxon>
        <taxon>PACMAD clade</taxon>
        <taxon>Arundinoideae</taxon>
        <taxon>Arundineae</taxon>
        <taxon>Arundo</taxon>
    </lineage>
</organism>
<sequence length="57" mass="6641">MQMLSSNGPLIVIILVCVLMPLLSFYHHKIQTVIHHSFNCSLADEQTFSYIWIHKEI</sequence>
<evidence type="ECO:0000313" key="2">
    <source>
        <dbReference type="EMBL" id="JAD40800.1"/>
    </source>
</evidence>
<keyword evidence="1" id="KW-0472">Membrane</keyword>
<dbReference type="EMBL" id="GBRH01257095">
    <property type="protein sequence ID" value="JAD40800.1"/>
    <property type="molecule type" value="Transcribed_RNA"/>
</dbReference>
<accession>A0A0A8ZVL1</accession>
<proteinExistence type="predicted"/>
<evidence type="ECO:0000256" key="1">
    <source>
        <dbReference type="SAM" id="Phobius"/>
    </source>
</evidence>
<protein>
    <submittedName>
        <fullName evidence="2">Uncharacterized protein</fullName>
    </submittedName>
</protein>
<keyword evidence="1" id="KW-0812">Transmembrane</keyword>
<dbReference type="AlphaFoldDB" id="A0A0A8ZVL1"/>
<keyword evidence="1" id="KW-1133">Transmembrane helix</keyword>